<evidence type="ECO:0000313" key="3">
    <source>
        <dbReference type="EMBL" id="TFL00115.1"/>
    </source>
</evidence>
<dbReference type="PANTHER" id="PTHR10900">
    <property type="entry name" value="PERIOSTIN-RELATED"/>
    <property type="match status" value="1"/>
</dbReference>
<dbReference type="EMBL" id="ML178830">
    <property type="protein sequence ID" value="TFL00115.1"/>
    <property type="molecule type" value="Genomic_DNA"/>
</dbReference>
<accession>A0A5C3QDG7</accession>
<dbReference type="SUPFAM" id="SSF82153">
    <property type="entry name" value="FAS1 domain"/>
    <property type="match status" value="2"/>
</dbReference>
<dbReference type="AlphaFoldDB" id="A0A5C3QDG7"/>
<dbReference type="PROSITE" id="PS50213">
    <property type="entry name" value="FAS1"/>
    <property type="match status" value="2"/>
</dbReference>
<gene>
    <name evidence="3" type="ORF">BDV98DRAFT_509401</name>
</gene>
<dbReference type="InterPro" id="IPR036378">
    <property type="entry name" value="FAS1_dom_sf"/>
</dbReference>
<reference evidence="3 4" key="1">
    <citation type="journal article" date="2019" name="Nat. Ecol. Evol.">
        <title>Megaphylogeny resolves global patterns of mushroom evolution.</title>
        <authorList>
            <person name="Varga T."/>
            <person name="Krizsan K."/>
            <person name="Foldi C."/>
            <person name="Dima B."/>
            <person name="Sanchez-Garcia M."/>
            <person name="Sanchez-Ramirez S."/>
            <person name="Szollosi G.J."/>
            <person name="Szarkandi J.G."/>
            <person name="Papp V."/>
            <person name="Albert L."/>
            <person name="Andreopoulos W."/>
            <person name="Angelini C."/>
            <person name="Antonin V."/>
            <person name="Barry K.W."/>
            <person name="Bougher N.L."/>
            <person name="Buchanan P."/>
            <person name="Buyck B."/>
            <person name="Bense V."/>
            <person name="Catcheside P."/>
            <person name="Chovatia M."/>
            <person name="Cooper J."/>
            <person name="Damon W."/>
            <person name="Desjardin D."/>
            <person name="Finy P."/>
            <person name="Geml J."/>
            <person name="Haridas S."/>
            <person name="Hughes K."/>
            <person name="Justo A."/>
            <person name="Karasinski D."/>
            <person name="Kautmanova I."/>
            <person name="Kiss B."/>
            <person name="Kocsube S."/>
            <person name="Kotiranta H."/>
            <person name="LaButti K.M."/>
            <person name="Lechner B.E."/>
            <person name="Liimatainen K."/>
            <person name="Lipzen A."/>
            <person name="Lukacs Z."/>
            <person name="Mihaltcheva S."/>
            <person name="Morgado L.N."/>
            <person name="Niskanen T."/>
            <person name="Noordeloos M.E."/>
            <person name="Ohm R.A."/>
            <person name="Ortiz-Santana B."/>
            <person name="Ovrebo C."/>
            <person name="Racz N."/>
            <person name="Riley R."/>
            <person name="Savchenko A."/>
            <person name="Shiryaev A."/>
            <person name="Soop K."/>
            <person name="Spirin V."/>
            <person name="Szebenyi C."/>
            <person name="Tomsovsky M."/>
            <person name="Tulloss R.E."/>
            <person name="Uehling J."/>
            <person name="Grigoriev I.V."/>
            <person name="Vagvolgyi C."/>
            <person name="Papp T."/>
            <person name="Martin F.M."/>
            <person name="Miettinen O."/>
            <person name="Hibbett D.S."/>
            <person name="Nagy L.G."/>
        </authorList>
    </citation>
    <scope>NUCLEOTIDE SEQUENCE [LARGE SCALE GENOMIC DNA]</scope>
    <source>
        <strain evidence="3 4">CBS 309.79</strain>
    </source>
</reference>
<feature type="domain" description="FAS1" evidence="2">
    <location>
        <begin position="12"/>
        <end position="177"/>
    </location>
</feature>
<dbReference type="GO" id="GO:0016236">
    <property type="term" value="P:macroautophagy"/>
    <property type="evidence" value="ECO:0007669"/>
    <property type="project" value="TreeGrafter"/>
</dbReference>
<dbReference type="GO" id="GO:0005615">
    <property type="term" value="C:extracellular space"/>
    <property type="evidence" value="ECO:0007669"/>
    <property type="project" value="TreeGrafter"/>
</dbReference>
<name>A0A5C3QDG7_9AGAR</name>
<organism evidence="3 4">
    <name type="scientific">Pterulicium gracile</name>
    <dbReference type="NCBI Taxonomy" id="1884261"/>
    <lineage>
        <taxon>Eukaryota</taxon>
        <taxon>Fungi</taxon>
        <taxon>Dikarya</taxon>
        <taxon>Basidiomycota</taxon>
        <taxon>Agaricomycotina</taxon>
        <taxon>Agaricomycetes</taxon>
        <taxon>Agaricomycetidae</taxon>
        <taxon>Agaricales</taxon>
        <taxon>Pleurotineae</taxon>
        <taxon>Pterulaceae</taxon>
        <taxon>Pterulicium</taxon>
    </lineage>
</organism>
<evidence type="ECO:0000313" key="4">
    <source>
        <dbReference type="Proteomes" id="UP000305067"/>
    </source>
</evidence>
<evidence type="ECO:0000256" key="1">
    <source>
        <dbReference type="SAM" id="SignalP"/>
    </source>
</evidence>
<feature type="domain" description="FAS1" evidence="2">
    <location>
        <begin position="170"/>
        <end position="326"/>
    </location>
</feature>
<feature type="chain" id="PRO_5023049583" description="FAS1 domain-containing protein" evidence="1">
    <location>
        <begin position="19"/>
        <end position="347"/>
    </location>
</feature>
<sequence length="347" mass="35402">MHALQFLSILAATSAVFAQGDADALTGLVTALEGLGLSGLAGAAASVAETEGGLALLQGLISGANYTIFAPNNEAFEAVPNSVSSNATLLASILSYHVLPGNYDGVSSDFPSVTVVRTLLNETSGLVDLEGDRNQVVAWATIDGTPTILNQGNGTAVTVTNSTTFQNLVINQIDGVLLPPPALTEVLGDSSLNLSALAGVVGDLNEANVENSPFAPGPALKGFTLFAPNSEAFEAAADVVAGLDTTQVANVLRNHLLNGTTVYSPQVAVDDAPEVITSGGQMMSFTTNSTGVFVTVGEGEGSSTARIVRSDVLVENGVIHVIDGVLAVADNDEQAAEEAYVDHLCFS</sequence>
<keyword evidence="1" id="KW-0732">Signal</keyword>
<dbReference type="SMART" id="SM00554">
    <property type="entry name" value="FAS1"/>
    <property type="match status" value="2"/>
</dbReference>
<dbReference type="InterPro" id="IPR000782">
    <property type="entry name" value="FAS1_domain"/>
</dbReference>
<dbReference type="PANTHER" id="PTHR10900:SF122">
    <property type="entry name" value="FAS1 DOMAIN-CONTAINING PROTEIN"/>
    <property type="match status" value="1"/>
</dbReference>
<dbReference type="GO" id="GO:0000329">
    <property type="term" value="C:fungal-type vacuole membrane"/>
    <property type="evidence" value="ECO:0007669"/>
    <property type="project" value="TreeGrafter"/>
</dbReference>
<dbReference type="InterPro" id="IPR050904">
    <property type="entry name" value="Adhesion/Biosynth-related"/>
</dbReference>
<dbReference type="OrthoDB" id="286301at2759"/>
<keyword evidence="4" id="KW-1185">Reference proteome</keyword>
<dbReference type="Gene3D" id="2.30.180.10">
    <property type="entry name" value="FAS1 domain"/>
    <property type="match status" value="2"/>
</dbReference>
<proteinExistence type="predicted"/>
<dbReference type="Pfam" id="PF02469">
    <property type="entry name" value="Fasciclin"/>
    <property type="match status" value="2"/>
</dbReference>
<feature type="signal peptide" evidence="1">
    <location>
        <begin position="1"/>
        <end position="18"/>
    </location>
</feature>
<evidence type="ECO:0000259" key="2">
    <source>
        <dbReference type="PROSITE" id="PS50213"/>
    </source>
</evidence>
<protein>
    <recommendedName>
        <fullName evidence="2">FAS1 domain-containing protein</fullName>
    </recommendedName>
</protein>
<dbReference type="STRING" id="1884261.A0A5C3QDG7"/>
<dbReference type="Proteomes" id="UP000305067">
    <property type="component" value="Unassembled WGS sequence"/>
</dbReference>